<dbReference type="EMBL" id="CP059833">
    <property type="protein sequence ID" value="QMV85420.1"/>
    <property type="molecule type" value="Genomic_DNA"/>
</dbReference>
<proteinExistence type="predicted"/>
<accession>A0A7G5FFM9</accession>
<dbReference type="Proteomes" id="UP000515570">
    <property type="component" value="Chromosome"/>
</dbReference>
<sequence>MKLFSRKAIAATVAAAAISTGALTAPAMAAPSVTVVAQENKKEDATKPANGDGSTDFVSGSSDFDSKKLKEVVATVSGIGSLLGAIITIFKNFDAITKLLKF</sequence>
<evidence type="ECO:0000313" key="5">
    <source>
        <dbReference type="Proteomes" id="UP000515570"/>
    </source>
</evidence>
<organism evidence="4 5">
    <name type="scientific">Corynebacterium hindlerae</name>
    <dbReference type="NCBI Taxonomy" id="699041"/>
    <lineage>
        <taxon>Bacteria</taxon>
        <taxon>Bacillati</taxon>
        <taxon>Actinomycetota</taxon>
        <taxon>Actinomycetes</taxon>
        <taxon>Mycobacteriales</taxon>
        <taxon>Corynebacteriaceae</taxon>
        <taxon>Corynebacterium</taxon>
    </lineage>
</organism>
<feature type="chain" id="PRO_5028896055" description="Secreted protein" evidence="3">
    <location>
        <begin position="30"/>
        <end position="102"/>
    </location>
</feature>
<feature type="region of interest" description="Disordered" evidence="1">
    <location>
        <begin position="39"/>
        <end position="63"/>
    </location>
</feature>
<evidence type="ECO:0000256" key="1">
    <source>
        <dbReference type="SAM" id="MobiDB-lite"/>
    </source>
</evidence>
<keyword evidence="2" id="KW-0812">Transmembrane</keyword>
<evidence type="ECO:0000313" key="4">
    <source>
        <dbReference type="EMBL" id="QMV85420.1"/>
    </source>
</evidence>
<evidence type="ECO:0008006" key="6">
    <source>
        <dbReference type="Google" id="ProtNLM"/>
    </source>
</evidence>
<name>A0A7G5FFM9_9CORY</name>
<evidence type="ECO:0000256" key="2">
    <source>
        <dbReference type="SAM" id="Phobius"/>
    </source>
</evidence>
<gene>
    <name evidence="4" type="ORF">HW450_01250</name>
</gene>
<feature type="compositionally biased region" description="Polar residues" evidence="1">
    <location>
        <begin position="52"/>
        <end position="63"/>
    </location>
</feature>
<protein>
    <recommendedName>
        <fullName evidence="6">Secreted protein</fullName>
    </recommendedName>
</protein>
<keyword evidence="5" id="KW-1185">Reference proteome</keyword>
<dbReference type="RefSeq" id="WP_182386242.1">
    <property type="nucleotide sequence ID" value="NZ_CP059833.1"/>
</dbReference>
<feature type="signal peptide" evidence="3">
    <location>
        <begin position="1"/>
        <end position="29"/>
    </location>
</feature>
<reference evidence="4 5" key="1">
    <citation type="submission" date="2020-07" db="EMBL/GenBank/DDBJ databases">
        <title>non toxigenic Corynebacterium sp. nov from a clinical source.</title>
        <authorList>
            <person name="Bernier A.-M."/>
            <person name="Bernard K."/>
        </authorList>
    </citation>
    <scope>NUCLEOTIDE SEQUENCE [LARGE SCALE GENOMIC DNA]</scope>
    <source>
        <strain evidence="5">NML 93-0612</strain>
    </source>
</reference>
<dbReference type="AlphaFoldDB" id="A0A7G5FFM9"/>
<keyword evidence="2" id="KW-1133">Transmembrane helix</keyword>
<keyword evidence="2" id="KW-0472">Membrane</keyword>
<evidence type="ECO:0000256" key="3">
    <source>
        <dbReference type="SAM" id="SignalP"/>
    </source>
</evidence>
<feature type="transmembrane region" description="Helical" evidence="2">
    <location>
        <begin position="72"/>
        <end position="93"/>
    </location>
</feature>
<keyword evidence="3" id="KW-0732">Signal</keyword>